<accession>A0ABP4IAG0</accession>
<gene>
    <name evidence="1" type="ORF">GCM10009613_18590</name>
</gene>
<keyword evidence="2" id="KW-1185">Reference proteome</keyword>
<organism evidence="1 2">
    <name type="scientific">Pseudonocardia kongjuensis</name>
    <dbReference type="NCBI Taxonomy" id="102227"/>
    <lineage>
        <taxon>Bacteria</taxon>
        <taxon>Bacillati</taxon>
        <taxon>Actinomycetota</taxon>
        <taxon>Actinomycetes</taxon>
        <taxon>Pseudonocardiales</taxon>
        <taxon>Pseudonocardiaceae</taxon>
        <taxon>Pseudonocardia</taxon>
    </lineage>
</organism>
<sequence length="64" mass="6550">MARDTIRNLCALFSLVEGGLAAGRTRFLACPQHTADGVRGGDRMCQTTTGRTGCAPAGSPAGAR</sequence>
<name>A0ABP4IAG0_9PSEU</name>
<evidence type="ECO:0000313" key="1">
    <source>
        <dbReference type="EMBL" id="GAA1385739.1"/>
    </source>
</evidence>
<dbReference type="Proteomes" id="UP001501414">
    <property type="component" value="Unassembled WGS sequence"/>
</dbReference>
<evidence type="ECO:0000313" key="2">
    <source>
        <dbReference type="Proteomes" id="UP001501414"/>
    </source>
</evidence>
<proteinExistence type="predicted"/>
<comment type="caution">
    <text evidence="1">The sequence shown here is derived from an EMBL/GenBank/DDBJ whole genome shotgun (WGS) entry which is preliminary data.</text>
</comment>
<protein>
    <submittedName>
        <fullName evidence="1">Uncharacterized protein</fullName>
    </submittedName>
</protein>
<reference evidence="2" key="1">
    <citation type="journal article" date="2019" name="Int. J. Syst. Evol. Microbiol.">
        <title>The Global Catalogue of Microorganisms (GCM) 10K type strain sequencing project: providing services to taxonomists for standard genome sequencing and annotation.</title>
        <authorList>
            <consortium name="The Broad Institute Genomics Platform"/>
            <consortium name="The Broad Institute Genome Sequencing Center for Infectious Disease"/>
            <person name="Wu L."/>
            <person name="Ma J."/>
        </authorList>
    </citation>
    <scope>NUCLEOTIDE SEQUENCE [LARGE SCALE GENOMIC DNA]</scope>
    <source>
        <strain evidence="2">JCM 11896</strain>
    </source>
</reference>
<dbReference type="EMBL" id="BAAAJK010000006">
    <property type="protein sequence ID" value="GAA1385739.1"/>
    <property type="molecule type" value="Genomic_DNA"/>
</dbReference>